<dbReference type="Gene3D" id="1.10.8.200">
    <property type="entry name" value="Replisome organizer (g39p helicase loader/inhibitor protein)"/>
    <property type="match status" value="1"/>
</dbReference>
<dbReference type="EMBL" id="DPVV01000179">
    <property type="protein sequence ID" value="HCL01806.1"/>
    <property type="molecule type" value="Genomic_DNA"/>
</dbReference>
<dbReference type="AlphaFoldDB" id="A0A3D2X4A0"/>
<protein>
    <submittedName>
        <fullName evidence="1">Uncharacterized protein</fullName>
    </submittedName>
</protein>
<comment type="caution">
    <text evidence="1">The sequence shown here is derived from an EMBL/GenBank/DDBJ whole genome shotgun (WGS) entry which is preliminary data.</text>
</comment>
<dbReference type="Proteomes" id="UP000262969">
    <property type="component" value="Unassembled WGS sequence"/>
</dbReference>
<name>A0A3D2X4A0_9FIRM</name>
<accession>A0A3D2X4A0</accession>
<sequence>MQEEWRNGRMNVKEFAMISSAIKSCYPWSNVMPDDASTDIWYGMLKDLDYKIVSNAVQSYIATNKMPPSIADIRELSSQITSIKVLDYGEAWETVIKAIRRYGYMQEIEALESLDDLTRKCVKRIGWQNICMSENIVADRANFRMMYEQEQQQQKKLNQIPMSVNNRRNELASVVNETILKING</sequence>
<reference evidence="1 2" key="1">
    <citation type="journal article" date="2018" name="Nat. Biotechnol.">
        <title>A standardized bacterial taxonomy based on genome phylogeny substantially revises the tree of life.</title>
        <authorList>
            <person name="Parks D.H."/>
            <person name="Chuvochina M."/>
            <person name="Waite D.W."/>
            <person name="Rinke C."/>
            <person name="Skarshewski A."/>
            <person name="Chaumeil P.A."/>
            <person name="Hugenholtz P."/>
        </authorList>
    </citation>
    <scope>NUCLEOTIDE SEQUENCE [LARGE SCALE GENOMIC DNA]</scope>
    <source>
        <strain evidence="1">UBA11728</strain>
    </source>
</reference>
<evidence type="ECO:0000313" key="2">
    <source>
        <dbReference type="Proteomes" id="UP000262969"/>
    </source>
</evidence>
<proteinExistence type="predicted"/>
<gene>
    <name evidence="1" type="ORF">DHW61_05225</name>
</gene>
<evidence type="ECO:0000313" key="1">
    <source>
        <dbReference type="EMBL" id="HCL01806.1"/>
    </source>
</evidence>
<organism evidence="1 2">
    <name type="scientific">Lachnoclostridium phytofermentans</name>
    <dbReference type="NCBI Taxonomy" id="66219"/>
    <lineage>
        <taxon>Bacteria</taxon>
        <taxon>Bacillati</taxon>
        <taxon>Bacillota</taxon>
        <taxon>Clostridia</taxon>
        <taxon>Lachnospirales</taxon>
        <taxon>Lachnospiraceae</taxon>
    </lineage>
</organism>